<feature type="non-terminal residue" evidence="1">
    <location>
        <position position="87"/>
    </location>
</feature>
<protein>
    <submittedName>
        <fullName evidence="1">Uncharacterized protein</fullName>
    </submittedName>
</protein>
<sequence>MLLKDDNIGRRTDATDISMSIKFKDGHIHHVLPDKEQANELAQDLISHVNVDMAPTAGSSKQPPSEVVFKNRQAIGDILTFTSGVRD</sequence>
<proteinExistence type="predicted"/>
<name>X1BVG1_9ZZZZ</name>
<evidence type="ECO:0000313" key="1">
    <source>
        <dbReference type="EMBL" id="GAG76151.1"/>
    </source>
</evidence>
<gene>
    <name evidence="1" type="ORF">S01H4_35069</name>
</gene>
<organism evidence="1">
    <name type="scientific">marine sediment metagenome</name>
    <dbReference type="NCBI Taxonomy" id="412755"/>
    <lineage>
        <taxon>unclassified sequences</taxon>
        <taxon>metagenomes</taxon>
        <taxon>ecological metagenomes</taxon>
    </lineage>
</organism>
<comment type="caution">
    <text evidence="1">The sequence shown here is derived from an EMBL/GenBank/DDBJ whole genome shotgun (WGS) entry which is preliminary data.</text>
</comment>
<reference evidence="1" key="1">
    <citation type="journal article" date="2014" name="Front. Microbiol.">
        <title>High frequency of phylogenetically diverse reductive dehalogenase-homologous genes in deep subseafloor sedimentary metagenomes.</title>
        <authorList>
            <person name="Kawai M."/>
            <person name="Futagami T."/>
            <person name="Toyoda A."/>
            <person name="Takaki Y."/>
            <person name="Nishi S."/>
            <person name="Hori S."/>
            <person name="Arai W."/>
            <person name="Tsubouchi T."/>
            <person name="Morono Y."/>
            <person name="Uchiyama I."/>
            <person name="Ito T."/>
            <person name="Fujiyama A."/>
            <person name="Inagaki F."/>
            <person name="Takami H."/>
        </authorList>
    </citation>
    <scope>NUCLEOTIDE SEQUENCE</scope>
    <source>
        <strain evidence="1">Expedition CK06-06</strain>
    </source>
</reference>
<accession>X1BVG1</accession>
<dbReference type="AlphaFoldDB" id="X1BVG1"/>
<dbReference type="EMBL" id="BART01018605">
    <property type="protein sequence ID" value="GAG76151.1"/>
    <property type="molecule type" value="Genomic_DNA"/>
</dbReference>